<dbReference type="EMBL" id="CP054840">
    <property type="protein sequence ID" value="QKV54340.1"/>
    <property type="molecule type" value="Genomic_DNA"/>
</dbReference>
<evidence type="ECO:0000313" key="2">
    <source>
        <dbReference type="EMBL" id="QKV54340.1"/>
    </source>
</evidence>
<accession>A0A6N1X913</accession>
<gene>
    <name evidence="2" type="ORF">HUK68_16290</name>
</gene>
<evidence type="ECO:0000313" key="3">
    <source>
        <dbReference type="Proteomes" id="UP000509579"/>
    </source>
</evidence>
<dbReference type="KEGG" id="aant:HUK68_16290"/>
<dbReference type="RefSeq" id="WP_175505140.1">
    <property type="nucleotide sequence ID" value="NZ_CP054840.1"/>
</dbReference>
<dbReference type="GO" id="GO:0015628">
    <property type="term" value="P:protein secretion by the type II secretion system"/>
    <property type="evidence" value="ECO:0007669"/>
    <property type="project" value="InterPro"/>
</dbReference>
<evidence type="ECO:0000259" key="1">
    <source>
        <dbReference type="Pfam" id="PF05134"/>
    </source>
</evidence>
<dbReference type="AlphaFoldDB" id="A0A6N1X913"/>
<proteinExistence type="predicted"/>
<dbReference type="InterPro" id="IPR007812">
    <property type="entry name" value="T2SS_protein-GspL"/>
</dbReference>
<organism evidence="2 3">
    <name type="scientific">Comamonas antarctica</name>
    <dbReference type="NCBI Taxonomy" id="2743470"/>
    <lineage>
        <taxon>Bacteria</taxon>
        <taxon>Pseudomonadati</taxon>
        <taxon>Pseudomonadota</taxon>
        <taxon>Betaproteobacteria</taxon>
        <taxon>Burkholderiales</taxon>
        <taxon>Comamonadaceae</taxon>
        <taxon>Comamonas</taxon>
    </lineage>
</organism>
<dbReference type="NCBIfam" id="TIGR01709">
    <property type="entry name" value="typeII_sec_gspL"/>
    <property type="match status" value="1"/>
</dbReference>
<feature type="domain" description="GspL cytoplasmic actin-ATPase-like" evidence="1">
    <location>
        <begin position="48"/>
        <end position="211"/>
    </location>
</feature>
<keyword evidence="3" id="KW-1185">Reference proteome</keyword>
<dbReference type="GO" id="GO:0009276">
    <property type="term" value="C:Gram-negative-bacterium-type cell wall"/>
    <property type="evidence" value="ECO:0007669"/>
    <property type="project" value="InterPro"/>
</dbReference>
<dbReference type="SUPFAM" id="SSF53067">
    <property type="entry name" value="Actin-like ATPase domain"/>
    <property type="match status" value="1"/>
</dbReference>
<dbReference type="InterPro" id="IPR043129">
    <property type="entry name" value="ATPase_NBD"/>
</dbReference>
<dbReference type="GO" id="GO:0015627">
    <property type="term" value="C:type II protein secretion system complex"/>
    <property type="evidence" value="ECO:0007669"/>
    <property type="project" value="InterPro"/>
</dbReference>
<sequence length="410" mass="43637">MSLLIIQLPLASADPEGQYAYALSLDRQSVARHASAVAGELPPAGRAVEVVAVVPHHALSWHSITLPAGIAVGARNATTRLRSVVEGLVEEHLLDEPETMHFALQPGARAGQQAWVAACDRAWLRSHLQALEAAERRVDRIVPQFAPAGEGAAAQLWAVGTPESPWLLATGVHPDQGVACAPLDSEGLALLSVPAELAVDASPAVSALAEQRLQRPVRLSGLAEHLLEASRGAWDLAQFDLAVGGRSHALRRLAGATQSLLRAPQWRAARWAVVVLAVAQLVGLNAWAWKERQALAAKQAAVRSSLLEAFPRIQLVVDAPVQMEREVAQLRQRTGSLSAQALEPMLSAAGQALPKGLRPQGIEYGNQELRLLGVRIDAAAQPQVQSQLGTLGYAARFDAQGLVLHAKEQP</sequence>
<dbReference type="Pfam" id="PF05134">
    <property type="entry name" value="T2SSL"/>
    <property type="match status" value="1"/>
</dbReference>
<dbReference type="Proteomes" id="UP000509579">
    <property type="component" value="Chromosome"/>
</dbReference>
<protein>
    <submittedName>
        <fullName evidence="2">General secretion pathway protein GspL</fullName>
    </submittedName>
</protein>
<reference evidence="2 3" key="1">
    <citation type="submission" date="2020-06" db="EMBL/GenBank/DDBJ databases">
        <title>Acidovorax antarctica sp. nov., isolated from Corinth ice sheet soil, Antarctic Fields Peninsula.</title>
        <authorList>
            <person name="Xu Q."/>
            <person name="Peng F."/>
        </authorList>
    </citation>
    <scope>NUCLEOTIDE SEQUENCE [LARGE SCALE GENOMIC DNA]</scope>
    <source>
        <strain evidence="2 3">16-35-5</strain>
    </source>
</reference>
<dbReference type="Gene3D" id="3.30.420.380">
    <property type="match status" value="1"/>
</dbReference>
<dbReference type="InterPro" id="IPR024230">
    <property type="entry name" value="GspL_cyto_dom"/>
</dbReference>
<name>A0A6N1X913_9BURK</name>